<name>A0A845HYA0_9BURK</name>
<dbReference type="RefSeq" id="WP_161035761.1">
    <property type="nucleotide sequence ID" value="NZ_WWCL01000003.1"/>
</dbReference>
<keyword evidence="4" id="KW-1185">Reference proteome</keyword>
<dbReference type="Proteomes" id="UP000444316">
    <property type="component" value="Unassembled WGS sequence"/>
</dbReference>
<dbReference type="Gene3D" id="3.30.1390.10">
    <property type="match status" value="1"/>
</dbReference>
<organism evidence="3 4">
    <name type="scientific">Duganella fentianensis</name>
    <dbReference type="NCBI Taxonomy" id="2692177"/>
    <lineage>
        <taxon>Bacteria</taxon>
        <taxon>Pseudomonadati</taxon>
        <taxon>Pseudomonadota</taxon>
        <taxon>Betaproteobacteria</taxon>
        <taxon>Burkholderiales</taxon>
        <taxon>Oxalobacteraceae</taxon>
        <taxon>Telluria group</taxon>
        <taxon>Duganella</taxon>
    </lineage>
</organism>
<dbReference type="InterPro" id="IPR014719">
    <property type="entry name" value="Ribosomal_bL12_C/ClpS-like"/>
</dbReference>
<proteinExistence type="predicted"/>
<feature type="region of interest" description="Disordered" evidence="2">
    <location>
        <begin position="94"/>
        <end position="118"/>
    </location>
</feature>
<evidence type="ECO:0000256" key="1">
    <source>
        <dbReference type="SAM" id="Coils"/>
    </source>
</evidence>
<protein>
    <recommendedName>
        <fullName evidence="5">Ribosomal protein L7/L12 C-terminal domain-containing protein</fullName>
    </recommendedName>
</protein>
<dbReference type="AlphaFoldDB" id="A0A845HYA0"/>
<evidence type="ECO:0000256" key="2">
    <source>
        <dbReference type="SAM" id="MobiDB-lite"/>
    </source>
</evidence>
<comment type="caution">
    <text evidence="3">The sequence shown here is derived from an EMBL/GenBank/DDBJ whole genome shotgun (WGS) entry which is preliminary data.</text>
</comment>
<sequence>MEINFAILAVLAIAFAFILSHRLQEMNKRCRKLEQQLDVLLQHFGLTAPAFPLPSPEVAALITQRDRRIDALRLYRQQTGLGLKEAVEAIDHFEKNPPQTITNNPATSSDAAESAERR</sequence>
<evidence type="ECO:0000313" key="4">
    <source>
        <dbReference type="Proteomes" id="UP000444316"/>
    </source>
</evidence>
<feature type="compositionally biased region" description="Polar residues" evidence="2">
    <location>
        <begin position="97"/>
        <end position="111"/>
    </location>
</feature>
<accession>A0A845HYA0</accession>
<gene>
    <name evidence="3" type="ORF">GTP23_14100</name>
</gene>
<dbReference type="EMBL" id="WWCL01000003">
    <property type="protein sequence ID" value="MYN46180.1"/>
    <property type="molecule type" value="Genomic_DNA"/>
</dbReference>
<evidence type="ECO:0008006" key="5">
    <source>
        <dbReference type="Google" id="ProtNLM"/>
    </source>
</evidence>
<feature type="coiled-coil region" evidence="1">
    <location>
        <begin position="16"/>
        <end position="43"/>
    </location>
</feature>
<evidence type="ECO:0000313" key="3">
    <source>
        <dbReference type="EMBL" id="MYN46180.1"/>
    </source>
</evidence>
<reference evidence="3" key="1">
    <citation type="submission" date="2019-12" db="EMBL/GenBank/DDBJ databases">
        <title>Novel species isolated from a subtropical stream in China.</title>
        <authorList>
            <person name="Lu H."/>
        </authorList>
    </citation>
    <scope>NUCLEOTIDE SEQUENCE [LARGE SCALE GENOMIC DNA]</scope>
    <source>
        <strain evidence="3">FT93W</strain>
    </source>
</reference>
<keyword evidence="1" id="KW-0175">Coiled coil</keyword>